<dbReference type="EMBL" id="JAUTXU010000137">
    <property type="protein sequence ID" value="KAK3704642.1"/>
    <property type="molecule type" value="Genomic_DNA"/>
</dbReference>
<reference evidence="1" key="1">
    <citation type="submission" date="2023-07" db="EMBL/GenBank/DDBJ databases">
        <title>Black Yeasts Isolated from many extreme environments.</title>
        <authorList>
            <person name="Coleine C."/>
            <person name="Stajich J.E."/>
            <person name="Selbmann L."/>
        </authorList>
    </citation>
    <scope>NUCLEOTIDE SEQUENCE</scope>
    <source>
        <strain evidence="1">CCFEE 5714</strain>
    </source>
</reference>
<evidence type="ECO:0000313" key="1">
    <source>
        <dbReference type="EMBL" id="KAK3704642.1"/>
    </source>
</evidence>
<keyword evidence="2" id="KW-1185">Reference proteome</keyword>
<comment type="caution">
    <text evidence="1">The sequence shown here is derived from an EMBL/GenBank/DDBJ whole genome shotgun (WGS) entry which is preliminary data.</text>
</comment>
<accession>A0ACC3MW56</accession>
<evidence type="ECO:0000313" key="2">
    <source>
        <dbReference type="Proteomes" id="UP001281147"/>
    </source>
</evidence>
<sequence length="299" mass="33926">MSRTYESRGIASNLNPEDHHKLAQIAAWGNQDAIQLLSDYADAYPRVPRMKGWKVLLTHGYKEYEHAIREARDLDNAYRRWHRAERKRKIAEGDLDALAASNVVKKRTSAAGGRRYKKKLLQKELELEAALPTPIAMPTAERAPCENATRDKHSSEAAPQTAMTVSPVSKPYVIPMGWRRSRKDSIHQHACEPPSCLANPTAREQQVAPQREFPNWREATSCYDSGDNAVMHRNPPSGADAMAISVEPAQHKSETTIEAGQQQRPDRRAEIALELEILEIERKAKMLKLERMRLEHEKT</sequence>
<gene>
    <name evidence="1" type="ORF">LTR37_013741</name>
</gene>
<proteinExistence type="predicted"/>
<protein>
    <submittedName>
        <fullName evidence="1">Uncharacterized protein</fullName>
    </submittedName>
</protein>
<name>A0ACC3MW56_9PEZI</name>
<organism evidence="1 2">
    <name type="scientific">Vermiconidia calcicola</name>
    <dbReference type="NCBI Taxonomy" id="1690605"/>
    <lineage>
        <taxon>Eukaryota</taxon>
        <taxon>Fungi</taxon>
        <taxon>Dikarya</taxon>
        <taxon>Ascomycota</taxon>
        <taxon>Pezizomycotina</taxon>
        <taxon>Dothideomycetes</taxon>
        <taxon>Dothideomycetidae</taxon>
        <taxon>Mycosphaerellales</taxon>
        <taxon>Extremaceae</taxon>
        <taxon>Vermiconidia</taxon>
    </lineage>
</organism>
<dbReference type="Proteomes" id="UP001281147">
    <property type="component" value="Unassembled WGS sequence"/>
</dbReference>